<dbReference type="SMART" id="SM00356">
    <property type="entry name" value="ZnF_C3H1"/>
    <property type="match status" value="1"/>
</dbReference>
<evidence type="ECO:0000256" key="4">
    <source>
        <dbReference type="ARBA" id="ARBA00010941"/>
    </source>
</evidence>
<dbReference type="GO" id="GO:0008270">
    <property type="term" value="F:zinc ion binding"/>
    <property type="evidence" value="ECO:0007669"/>
    <property type="project" value="UniProtKB-KW"/>
</dbReference>
<dbReference type="GO" id="GO:0005986">
    <property type="term" value="P:sucrose biosynthetic process"/>
    <property type="evidence" value="ECO:0007669"/>
    <property type="project" value="TreeGrafter"/>
</dbReference>
<dbReference type="EC" id="3.1.3.11" evidence="6"/>
<dbReference type="EMBL" id="QOKY01000183">
    <property type="protein sequence ID" value="RMZ54185.1"/>
    <property type="molecule type" value="Genomic_DNA"/>
</dbReference>
<feature type="domain" description="C3H1-type" evidence="17">
    <location>
        <begin position="378"/>
        <end position="406"/>
    </location>
</feature>
<dbReference type="PANTHER" id="PTHR11556">
    <property type="entry name" value="FRUCTOSE-1,6-BISPHOSPHATASE-RELATED"/>
    <property type="match status" value="1"/>
</dbReference>
<dbReference type="Proteomes" id="UP000279271">
    <property type="component" value="Unassembled WGS sequence"/>
</dbReference>
<proteinExistence type="inferred from homology"/>
<dbReference type="SUPFAM" id="SSF53335">
    <property type="entry name" value="S-adenosyl-L-methionine-dependent methyltransferases"/>
    <property type="match status" value="1"/>
</dbReference>
<dbReference type="InterPro" id="IPR000146">
    <property type="entry name" value="FBPase_class-1"/>
</dbReference>
<dbReference type="AlphaFoldDB" id="A0A3M7KWT8"/>
<dbReference type="PANTHER" id="PTHR11556:SF1">
    <property type="entry name" value="FRUCTOSE-BISPHOSPHATASE"/>
    <property type="match status" value="1"/>
</dbReference>
<dbReference type="Pfam" id="PF00316">
    <property type="entry name" value="FBPase"/>
    <property type="match status" value="1"/>
</dbReference>
<dbReference type="InterPro" id="IPR028343">
    <property type="entry name" value="FBPtase"/>
</dbReference>
<dbReference type="CDD" id="cd00354">
    <property type="entry name" value="FBPase"/>
    <property type="match status" value="1"/>
</dbReference>
<comment type="cofactor">
    <cofactor evidence="2">
        <name>Mg(2+)</name>
        <dbReference type="ChEBI" id="CHEBI:18420"/>
    </cofactor>
</comment>
<feature type="zinc finger region" description="C3H1-type" evidence="14">
    <location>
        <begin position="378"/>
        <end position="406"/>
    </location>
</feature>
<dbReference type="InterPro" id="IPR000571">
    <property type="entry name" value="Znf_CCCH"/>
</dbReference>
<keyword evidence="8 14" id="KW-0863">Zinc-finger</keyword>
<dbReference type="Gene3D" id="3.40.190.80">
    <property type="match status" value="1"/>
</dbReference>
<dbReference type="PROSITE" id="PS00124">
    <property type="entry name" value="FBPASE"/>
    <property type="match status" value="1"/>
</dbReference>
<dbReference type="InterPro" id="IPR044015">
    <property type="entry name" value="FBPase_C_dom"/>
</dbReference>
<dbReference type="InterPro" id="IPR033391">
    <property type="entry name" value="FBPase_N"/>
</dbReference>
<evidence type="ECO:0000256" key="5">
    <source>
        <dbReference type="ARBA" id="ARBA00011881"/>
    </source>
</evidence>
<evidence type="ECO:0000256" key="10">
    <source>
        <dbReference type="ARBA" id="ARBA00022833"/>
    </source>
</evidence>
<comment type="pathway">
    <text evidence="3">Carbohydrate biosynthesis; Calvin cycle.</text>
</comment>
<dbReference type="InterPro" id="IPR029063">
    <property type="entry name" value="SAM-dependent_MTases_sf"/>
</dbReference>
<feature type="region of interest" description="Disordered" evidence="16">
    <location>
        <begin position="633"/>
        <end position="661"/>
    </location>
</feature>
<reference evidence="19" key="1">
    <citation type="journal article" date="2018" name="Algal Res.">
        <title>Characterization of plant carbon substrate utilization by Auxenochlorella protothecoides.</title>
        <authorList>
            <person name="Vogler B.W."/>
            <person name="Starkenburg S.R."/>
            <person name="Sudasinghe N."/>
            <person name="Schambach J.Y."/>
            <person name="Rollin J.A."/>
            <person name="Pattathil S."/>
            <person name="Barry A.N."/>
        </authorList>
    </citation>
    <scope>NUCLEOTIDE SEQUENCE [LARGE SCALE GENOMIC DNA]</scope>
    <source>
        <strain evidence="19">UTEX 25</strain>
    </source>
</reference>
<comment type="subunit">
    <text evidence="5">Homotetramer.</text>
</comment>
<organism evidence="18 19">
    <name type="scientific">Auxenochlorella protothecoides</name>
    <name type="common">Green microalga</name>
    <name type="synonym">Chlorella protothecoides</name>
    <dbReference type="NCBI Taxonomy" id="3075"/>
    <lineage>
        <taxon>Eukaryota</taxon>
        <taxon>Viridiplantae</taxon>
        <taxon>Chlorophyta</taxon>
        <taxon>core chlorophytes</taxon>
        <taxon>Trebouxiophyceae</taxon>
        <taxon>Chlorellales</taxon>
        <taxon>Chlorellaceae</taxon>
        <taxon>Auxenochlorella</taxon>
    </lineage>
</organism>
<keyword evidence="12 15" id="KW-0119">Carbohydrate metabolism</keyword>
<evidence type="ECO:0000256" key="16">
    <source>
        <dbReference type="SAM" id="MobiDB-lite"/>
    </source>
</evidence>
<feature type="region of interest" description="Disordered" evidence="16">
    <location>
        <begin position="572"/>
        <end position="603"/>
    </location>
</feature>
<evidence type="ECO:0000256" key="1">
    <source>
        <dbReference type="ARBA" id="ARBA00001273"/>
    </source>
</evidence>
<evidence type="ECO:0000256" key="12">
    <source>
        <dbReference type="ARBA" id="ARBA00023277"/>
    </source>
</evidence>
<feature type="non-terminal residue" evidence="18">
    <location>
        <position position="1"/>
    </location>
</feature>
<evidence type="ECO:0000313" key="19">
    <source>
        <dbReference type="Proteomes" id="UP000279271"/>
    </source>
</evidence>
<dbReference type="PRINTS" id="PR00115">
    <property type="entry name" value="F16BPHPHTASE"/>
</dbReference>
<dbReference type="FunFam" id="3.30.540.10:FF:000002">
    <property type="entry name" value="Fructose-1,6-bisphosphatase class 1"/>
    <property type="match status" value="1"/>
</dbReference>
<dbReference type="HAMAP" id="MF_01855">
    <property type="entry name" value="FBPase_class1"/>
    <property type="match status" value="1"/>
</dbReference>
<keyword evidence="9 15" id="KW-0378">Hydrolase</keyword>
<sequence>TDPFTLSAWVLSQQHLTAPNAKGRLTVLLNAITVGCKFVASAVRKAGLAGNDVLGMAGSSNVQGEDQKKLDLVANEVFKNVLARTGQCAVLVTEEEEEPIFIRPEQRGEYCVVFDPLDGSSNIDCGVSIGTIFGIYKVAPGSEGSLADVLRPGRDMVAAGYCMYGSMTYLMLSTGRGVSGFTLDPSLGEFVATHRDLVMPPRGSIYSINEGNAAIRSGRRGGKPYSLRYVGSMVADVHRTLLYGGVFLYPADAKNTKGKLRLLYEGYPMAYLIEQAGGRAIDERCERLLLREPEDIHDRAPVYLGSCEDVDDIERHYKEQGLRVALGCTYHWQCRTKHQARNEIIMALAVAHKHLVAKFETPCATCNAPILQGESMFPASDSVCKHWERMGVCFYKDRCVFRHPAERLEELQRVAARQAAFKAARRTTNDIRCKENRGPGKRNRVRNRFRAGTLRRWLLDAVGEDRLRRGSGILDVAAGKGELAFEFLNLNGIPSTALEPRPLQLERHVKWLQRGYYNWNAVFAPYNSATAEGAQGRVAREQPCDMPAHLRMVATPAVAACLGIAWPGGPDAVSREAQRSEGGGAQAQETAEQTTPRLPCLEEPPAGWERAYAMACEAAEDLRWTHRGLRSDHESAAAAHEAGDGEPAVETQGTASSIEVEESFQTPTVADDGEADGRPLGAAVAWRALRGASAVVAMHPDQATEFAVDLALALDVPMAVVPCCVYASDFPHRRLPDGRRVTSHEDFVEYLCSKHPSIGTATLPFEGKNTLVFRR</sequence>
<comment type="similarity">
    <text evidence="4 15">Belongs to the FBPase class 1 family.</text>
</comment>
<evidence type="ECO:0000256" key="6">
    <source>
        <dbReference type="ARBA" id="ARBA00013093"/>
    </source>
</evidence>
<evidence type="ECO:0000256" key="2">
    <source>
        <dbReference type="ARBA" id="ARBA00001946"/>
    </source>
</evidence>
<evidence type="ECO:0000256" key="13">
    <source>
        <dbReference type="ARBA" id="ARBA00032973"/>
    </source>
</evidence>
<dbReference type="PIRSF" id="PIRSF500210">
    <property type="entry name" value="FBPtase"/>
    <property type="match status" value="1"/>
</dbReference>
<dbReference type="GO" id="GO:0006000">
    <property type="term" value="P:fructose metabolic process"/>
    <property type="evidence" value="ECO:0007669"/>
    <property type="project" value="TreeGrafter"/>
</dbReference>
<dbReference type="GO" id="GO:0030388">
    <property type="term" value="P:fructose 1,6-bisphosphate metabolic process"/>
    <property type="evidence" value="ECO:0007669"/>
    <property type="project" value="TreeGrafter"/>
</dbReference>
<dbReference type="SUPFAM" id="SSF90229">
    <property type="entry name" value="CCCH zinc finger"/>
    <property type="match status" value="1"/>
</dbReference>
<dbReference type="InterPro" id="IPR036855">
    <property type="entry name" value="Znf_CCCH_sf"/>
</dbReference>
<comment type="catalytic activity">
    <reaction evidence="1">
        <text>beta-D-fructose 1,6-bisphosphate + H2O = beta-D-fructose 6-phosphate + phosphate</text>
        <dbReference type="Rhea" id="RHEA:11064"/>
        <dbReference type="ChEBI" id="CHEBI:15377"/>
        <dbReference type="ChEBI" id="CHEBI:32966"/>
        <dbReference type="ChEBI" id="CHEBI:43474"/>
        <dbReference type="ChEBI" id="CHEBI:57634"/>
        <dbReference type="EC" id="3.1.3.11"/>
    </reaction>
</comment>
<dbReference type="Gene3D" id="3.30.540.10">
    <property type="entry name" value="Fructose-1,6-Bisphosphatase, subunit A, domain 1"/>
    <property type="match status" value="1"/>
</dbReference>
<dbReference type="PIRSF" id="PIRSF000904">
    <property type="entry name" value="FBPtase_SBPase"/>
    <property type="match status" value="1"/>
</dbReference>
<dbReference type="InterPro" id="IPR020548">
    <property type="entry name" value="Fructose_bisphosphatase_AS"/>
</dbReference>
<dbReference type="GO" id="GO:0006094">
    <property type="term" value="P:gluconeogenesis"/>
    <property type="evidence" value="ECO:0007669"/>
    <property type="project" value="TreeGrafter"/>
</dbReference>
<evidence type="ECO:0000256" key="3">
    <source>
        <dbReference type="ARBA" id="ARBA00005215"/>
    </source>
</evidence>
<comment type="caution">
    <text evidence="18">The sequence shown here is derived from an EMBL/GenBank/DDBJ whole genome shotgun (WGS) entry which is preliminary data.</text>
</comment>
<protein>
    <recommendedName>
        <fullName evidence="6">fructose-bisphosphatase</fullName>
        <ecNumber evidence="6">3.1.3.11</ecNumber>
    </recommendedName>
    <alternativeName>
        <fullName evidence="13">D-fructose-1,6-bisphosphate 1-phosphohydrolase</fullName>
    </alternativeName>
</protein>
<keyword evidence="10 14" id="KW-0862">Zinc</keyword>
<keyword evidence="7 14" id="KW-0479">Metal-binding</keyword>
<name>A0A3M7KWT8_AUXPR</name>
<evidence type="ECO:0000256" key="15">
    <source>
        <dbReference type="RuleBase" id="RU000508"/>
    </source>
</evidence>
<dbReference type="GO" id="GO:0006002">
    <property type="term" value="P:fructose 6-phosphate metabolic process"/>
    <property type="evidence" value="ECO:0007669"/>
    <property type="project" value="TreeGrafter"/>
</dbReference>
<feature type="compositionally biased region" description="Polar residues" evidence="16">
    <location>
        <begin position="587"/>
        <end position="596"/>
    </location>
</feature>
<feature type="compositionally biased region" description="Polar residues" evidence="16">
    <location>
        <begin position="651"/>
        <end position="661"/>
    </location>
</feature>
<evidence type="ECO:0000256" key="8">
    <source>
        <dbReference type="ARBA" id="ARBA00022771"/>
    </source>
</evidence>
<evidence type="ECO:0000256" key="11">
    <source>
        <dbReference type="ARBA" id="ARBA00022842"/>
    </source>
</evidence>
<evidence type="ECO:0000256" key="14">
    <source>
        <dbReference type="PROSITE-ProRule" id="PRU00723"/>
    </source>
</evidence>
<accession>A0A3M7KWT8</accession>
<evidence type="ECO:0000256" key="9">
    <source>
        <dbReference type="ARBA" id="ARBA00022801"/>
    </source>
</evidence>
<dbReference type="PROSITE" id="PS50103">
    <property type="entry name" value="ZF_C3H1"/>
    <property type="match status" value="1"/>
</dbReference>
<dbReference type="SUPFAM" id="SSF56655">
    <property type="entry name" value="Carbohydrate phosphatase"/>
    <property type="match status" value="1"/>
</dbReference>
<evidence type="ECO:0000256" key="7">
    <source>
        <dbReference type="ARBA" id="ARBA00022723"/>
    </source>
</evidence>
<evidence type="ECO:0000313" key="18">
    <source>
        <dbReference type="EMBL" id="RMZ54185.1"/>
    </source>
</evidence>
<dbReference type="GO" id="GO:0042132">
    <property type="term" value="F:fructose 1,6-bisphosphate 1-phosphatase activity"/>
    <property type="evidence" value="ECO:0007669"/>
    <property type="project" value="UniProtKB-EC"/>
</dbReference>
<dbReference type="GO" id="GO:0005829">
    <property type="term" value="C:cytosol"/>
    <property type="evidence" value="ECO:0007669"/>
    <property type="project" value="TreeGrafter"/>
</dbReference>
<evidence type="ECO:0000259" key="17">
    <source>
        <dbReference type="PROSITE" id="PS50103"/>
    </source>
</evidence>
<keyword evidence="11" id="KW-0460">Magnesium</keyword>
<dbReference type="Pfam" id="PF18913">
    <property type="entry name" value="FBPase_C"/>
    <property type="match status" value="1"/>
</dbReference>
<gene>
    <name evidence="18" type="ORF">APUTEX25_005341</name>
</gene>